<dbReference type="AlphaFoldDB" id="A0A2I2GD51"/>
<evidence type="ECO:0000313" key="1">
    <source>
        <dbReference type="EMBL" id="PLB50818.1"/>
    </source>
</evidence>
<sequence>MDMSSVDLTDMGTLIRAVLDDPNTSRPRISGITQLFYSARGPCALPNDPQKVKIGYYVSDRGPCQGLCQEYSLEDFDNFPKSREEEKRIVGYPVHMHCWIILTWIIGKELLESNLNILLKSAQKLDRDQRGMVDETLALGFDILYARGEDGKRRCLNQSYQSPAFVPRIQCVIDEAREMRPRTDAIRKRWKQPLVQIPADLILIIIEKLRVWPWIIDSGFKDIINAMCTFQWILCDTYWQGYCARTLVFEYEGLIESKQLIDWQFLSLRVRHLFDGHQTFHLSYRTQLIWRAQKIEKDFLKSLKANQYLTPT</sequence>
<proteinExistence type="predicted"/>
<evidence type="ECO:0000313" key="2">
    <source>
        <dbReference type="Proteomes" id="UP000234275"/>
    </source>
</evidence>
<dbReference type="GeneID" id="36560831"/>
<name>A0A2I2GD51_9EURO</name>
<dbReference type="RefSeq" id="XP_024706120.1">
    <property type="nucleotide sequence ID" value="XM_024853133.1"/>
</dbReference>
<dbReference type="STRING" id="1392250.A0A2I2GD51"/>
<dbReference type="VEuPathDB" id="FungiDB:P170DRAFT_474371"/>
<protein>
    <submittedName>
        <fullName evidence="1">Uncharacterized protein</fullName>
    </submittedName>
</protein>
<reference evidence="1 2" key="1">
    <citation type="submission" date="2016-12" db="EMBL/GenBank/DDBJ databases">
        <title>The genomes of Aspergillus section Nigri reveals drivers in fungal speciation.</title>
        <authorList>
            <consortium name="DOE Joint Genome Institute"/>
            <person name="Vesth T.C."/>
            <person name="Nybo J."/>
            <person name="Theobald S."/>
            <person name="Brandl J."/>
            <person name="Frisvad J.C."/>
            <person name="Nielsen K.F."/>
            <person name="Lyhne E.K."/>
            <person name="Kogle M.E."/>
            <person name="Kuo A."/>
            <person name="Riley R."/>
            <person name="Clum A."/>
            <person name="Nolan M."/>
            <person name="Lipzen A."/>
            <person name="Salamov A."/>
            <person name="Henrissat B."/>
            <person name="Wiebenga A."/>
            <person name="De Vries R.P."/>
            <person name="Grigoriev I.V."/>
            <person name="Mortensen U.H."/>
            <person name="Andersen M.R."/>
            <person name="Baker S.E."/>
        </authorList>
    </citation>
    <scope>NUCLEOTIDE SEQUENCE [LARGE SCALE GENOMIC DNA]</scope>
    <source>
        <strain evidence="1 2">IBT 23096</strain>
    </source>
</reference>
<organism evidence="1 2">
    <name type="scientific">Aspergillus steynii IBT 23096</name>
    <dbReference type="NCBI Taxonomy" id="1392250"/>
    <lineage>
        <taxon>Eukaryota</taxon>
        <taxon>Fungi</taxon>
        <taxon>Dikarya</taxon>
        <taxon>Ascomycota</taxon>
        <taxon>Pezizomycotina</taxon>
        <taxon>Eurotiomycetes</taxon>
        <taxon>Eurotiomycetidae</taxon>
        <taxon>Eurotiales</taxon>
        <taxon>Aspergillaceae</taxon>
        <taxon>Aspergillus</taxon>
        <taxon>Aspergillus subgen. Circumdati</taxon>
    </lineage>
</organism>
<gene>
    <name evidence="1" type="ORF">P170DRAFT_474371</name>
</gene>
<dbReference type="OrthoDB" id="4524525at2759"/>
<comment type="caution">
    <text evidence="1">The sequence shown here is derived from an EMBL/GenBank/DDBJ whole genome shotgun (WGS) entry which is preliminary data.</text>
</comment>
<dbReference type="EMBL" id="MSFO01000003">
    <property type="protein sequence ID" value="PLB50818.1"/>
    <property type="molecule type" value="Genomic_DNA"/>
</dbReference>
<keyword evidence="2" id="KW-1185">Reference proteome</keyword>
<dbReference type="Proteomes" id="UP000234275">
    <property type="component" value="Unassembled WGS sequence"/>
</dbReference>
<accession>A0A2I2GD51</accession>